<evidence type="ECO:0000259" key="4">
    <source>
        <dbReference type="PROSITE" id="PS50011"/>
    </source>
</evidence>
<evidence type="ECO:0000256" key="1">
    <source>
        <dbReference type="ARBA" id="ARBA00005926"/>
    </source>
</evidence>
<feature type="compositionally biased region" description="Basic and acidic residues" evidence="3">
    <location>
        <begin position="81"/>
        <end position="94"/>
    </location>
</feature>
<dbReference type="EC" id="2.7.11.1" evidence="2"/>
<dbReference type="GO" id="GO:0004674">
    <property type="term" value="F:protein serine/threonine kinase activity"/>
    <property type="evidence" value="ECO:0007669"/>
    <property type="project" value="UniProtKB-EC"/>
</dbReference>
<feature type="compositionally biased region" description="Basic and acidic residues" evidence="3">
    <location>
        <begin position="459"/>
        <end position="471"/>
    </location>
</feature>
<dbReference type="PROSITE" id="PS50011">
    <property type="entry name" value="PROTEIN_KINASE_DOM"/>
    <property type="match status" value="1"/>
</dbReference>
<feature type="domain" description="Protein kinase" evidence="4">
    <location>
        <begin position="154"/>
        <end position="471"/>
    </location>
</feature>
<evidence type="ECO:0000256" key="2">
    <source>
        <dbReference type="ARBA" id="ARBA00012513"/>
    </source>
</evidence>
<dbReference type="SUPFAM" id="SSF56112">
    <property type="entry name" value="Protein kinase-like (PK-like)"/>
    <property type="match status" value="1"/>
</dbReference>
<gene>
    <name evidence="5" type="ORF">DARMORV10_C07P02660.1</name>
</gene>
<feature type="region of interest" description="Disordered" evidence="3">
    <location>
        <begin position="368"/>
        <end position="471"/>
    </location>
</feature>
<dbReference type="AlphaFoldDB" id="A0A816M4N4"/>
<proteinExistence type="inferred from homology"/>
<evidence type="ECO:0000313" key="5">
    <source>
        <dbReference type="EMBL" id="CAF1947186.1"/>
    </source>
</evidence>
<dbReference type="GO" id="GO:0005524">
    <property type="term" value="F:ATP binding"/>
    <property type="evidence" value="ECO:0007669"/>
    <property type="project" value="InterPro"/>
</dbReference>
<dbReference type="InterPro" id="IPR000719">
    <property type="entry name" value="Prot_kinase_dom"/>
</dbReference>
<sequence length="471" mass="53528">MAKERILNLDNNGFSLDLRRKAMRCWTGSVTLIFRSGLMGGLLQVVELSYPTVVEITTKYSRLRWIRVRNHLKKKKKKKRDEKNDKRPTGKRQSDTLQVPFLLPPLSLSSLQLCFFLNQNSTNSSPTRFQTTTPLFASSPPSFLCGTHRIGSKFRLGRKIGSGSFREIYIELMFRPTKRSLLSIKLVSLFKLLLKLKDFISFSGFTNMKWFGVEGDHIVLVMDLLGPSLEDLFGYCNMKFTLKTVLMLADQMINRLEFIHSKSYLHRDVKPDNFLMGLGRRTNQVYIIDFGLAKKYRDSSTHRHIPYRFDDNPDYAYLKRLFRNLFIREGFQFDFVFDWTVLKYQQSPHANDGGVGTSSGLLNHAVSNAEKRQDSTLKQKTKNANESAIAKDKLAPGSFHLGRSEGSSSRRVVDSSSREPLSGGSDYESALRGIDSMRIDNNAVNETAASPQSVGGDDSTPRIELKAKLSD</sequence>
<accession>A0A816M4N4</accession>
<dbReference type="SMART" id="SM00220">
    <property type="entry name" value="S_TKc"/>
    <property type="match status" value="1"/>
</dbReference>
<organism evidence="5">
    <name type="scientific">Brassica napus</name>
    <name type="common">Rape</name>
    <dbReference type="NCBI Taxonomy" id="3708"/>
    <lineage>
        <taxon>Eukaryota</taxon>
        <taxon>Viridiplantae</taxon>
        <taxon>Streptophyta</taxon>
        <taxon>Embryophyta</taxon>
        <taxon>Tracheophyta</taxon>
        <taxon>Spermatophyta</taxon>
        <taxon>Magnoliopsida</taxon>
        <taxon>eudicotyledons</taxon>
        <taxon>Gunneridae</taxon>
        <taxon>Pentapetalae</taxon>
        <taxon>rosids</taxon>
        <taxon>malvids</taxon>
        <taxon>Brassicales</taxon>
        <taxon>Brassicaceae</taxon>
        <taxon>Brassiceae</taxon>
        <taxon>Brassica</taxon>
    </lineage>
</organism>
<dbReference type="PROSITE" id="PS00108">
    <property type="entry name" value="PROTEIN_KINASE_ST"/>
    <property type="match status" value="1"/>
</dbReference>
<dbReference type="InterPro" id="IPR050235">
    <property type="entry name" value="CK1_Ser-Thr_kinase"/>
</dbReference>
<protein>
    <recommendedName>
        <fullName evidence="2">non-specific serine/threonine protein kinase</fullName>
        <ecNumber evidence="2">2.7.11.1</ecNumber>
    </recommendedName>
</protein>
<dbReference type="EMBL" id="HG994371">
    <property type="protein sequence ID" value="CAF1947186.1"/>
    <property type="molecule type" value="Genomic_DNA"/>
</dbReference>
<feature type="region of interest" description="Disordered" evidence="3">
    <location>
        <begin position="74"/>
        <end position="94"/>
    </location>
</feature>
<dbReference type="InterPro" id="IPR008271">
    <property type="entry name" value="Ser/Thr_kinase_AS"/>
</dbReference>
<dbReference type="Gene3D" id="1.10.510.10">
    <property type="entry name" value="Transferase(Phosphotransferase) domain 1"/>
    <property type="match status" value="2"/>
</dbReference>
<feature type="compositionally biased region" description="Polar residues" evidence="3">
    <location>
        <begin position="442"/>
        <end position="453"/>
    </location>
</feature>
<dbReference type="PANTHER" id="PTHR11909">
    <property type="entry name" value="CASEIN KINASE-RELATED"/>
    <property type="match status" value="1"/>
</dbReference>
<dbReference type="Proteomes" id="UP001295469">
    <property type="component" value="Chromosome C07"/>
</dbReference>
<reference evidence="5" key="1">
    <citation type="submission" date="2021-01" db="EMBL/GenBank/DDBJ databases">
        <authorList>
            <consortium name="Genoscope - CEA"/>
            <person name="William W."/>
        </authorList>
    </citation>
    <scope>NUCLEOTIDE SEQUENCE</scope>
</reference>
<name>A0A816M4N4_BRANA</name>
<dbReference type="Pfam" id="PF00069">
    <property type="entry name" value="Pkinase"/>
    <property type="match status" value="1"/>
</dbReference>
<evidence type="ECO:0000256" key="3">
    <source>
        <dbReference type="SAM" id="MobiDB-lite"/>
    </source>
</evidence>
<dbReference type="InterPro" id="IPR011009">
    <property type="entry name" value="Kinase-like_dom_sf"/>
</dbReference>
<comment type="similarity">
    <text evidence="1">Belongs to the protein kinase superfamily. CK1 Ser/Thr protein kinase family. Casein kinase I subfamily.</text>
</comment>